<evidence type="ECO:0000313" key="3">
    <source>
        <dbReference type="EMBL" id="KAK8051889.1"/>
    </source>
</evidence>
<evidence type="ECO:0000256" key="1">
    <source>
        <dbReference type="SAM" id="MobiDB-lite"/>
    </source>
</evidence>
<feature type="compositionally biased region" description="Low complexity" evidence="1">
    <location>
        <begin position="156"/>
        <end position="172"/>
    </location>
</feature>
<gene>
    <name evidence="3" type="ORF">PG993_003274</name>
</gene>
<comment type="caution">
    <text evidence="3">The sequence shown here is derived from an EMBL/GenBank/DDBJ whole genome shotgun (WGS) entry which is preliminary data.</text>
</comment>
<feature type="compositionally biased region" description="Low complexity" evidence="1">
    <location>
        <begin position="116"/>
        <end position="132"/>
    </location>
</feature>
<dbReference type="PANTHER" id="PTHR35523:SF1">
    <property type="entry name" value="CELL WALL PROTEIN SED1"/>
    <property type="match status" value="1"/>
</dbReference>
<feature type="region of interest" description="Disordered" evidence="1">
    <location>
        <begin position="116"/>
        <end position="186"/>
    </location>
</feature>
<keyword evidence="4" id="KW-1185">Reference proteome</keyword>
<dbReference type="InterPro" id="IPR038843">
    <property type="entry name" value="Sed1/Spi1"/>
</dbReference>
<proteinExistence type="predicted"/>
<evidence type="ECO:0000313" key="4">
    <source>
        <dbReference type="Proteomes" id="UP001444661"/>
    </source>
</evidence>
<name>A0ABR1U1T8_9PEZI</name>
<reference evidence="3 4" key="1">
    <citation type="submission" date="2023-01" db="EMBL/GenBank/DDBJ databases">
        <title>Analysis of 21 Apiospora genomes using comparative genomics revels a genus with tremendous synthesis potential of carbohydrate active enzymes and secondary metabolites.</title>
        <authorList>
            <person name="Sorensen T."/>
        </authorList>
    </citation>
    <scope>NUCLEOTIDE SEQUENCE [LARGE SCALE GENOMIC DNA]</scope>
    <source>
        <strain evidence="3 4">CBS 33761</strain>
    </source>
</reference>
<feature type="chain" id="PRO_5046466533" evidence="2">
    <location>
        <begin position="19"/>
        <end position="207"/>
    </location>
</feature>
<dbReference type="PANTHER" id="PTHR35523">
    <property type="entry name" value="CELL WALL PROTEIN SED1"/>
    <property type="match status" value="1"/>
</dbReference>
<feature type="signal peptide" evidence="2">
    <location>
        <begin position="1"/>
        <end position="18"/>
    </location>
</feature>
<dbReference type="Proteomes" id="UP001444661">
    <property type="component" value="Unassembled WGS sequence"/>
</dbReference>
<organism evidence="3 4">
    <name type="scientific">Apiospora rasikravindrae</name>
    <dbReference type="NCBI Taxonomy" id="990691"/>
    <lineage>
        <taxon>Eukaryota</taxon>
        <taxon>Fungi</taxon>
        <taxon>Dikarya</taxon>
        <taxon>Ascomycota</taxon>
        <taxon>Pezizomycotina</taxon>
        <taxon>Sordariomycetes</taxon>
        <taxon>Xylariomycetidae</taxon>
        <taxon>Amphisphaeriales</taxon>
        <taxon>Apiosporaceae</taxon>
        <taxon>Apiospora</taxon>
    </lineage>
</organism>
<dbReference type="EMBL" id="JAQQWK010000002">
    <property type="protein sequence ID" value="KAK8051889.1"/>
    <property type="molecule type" value="Genomic_DNA"/>
</dbReference>
<accession>A0ABR1U1T8</accession>
<protein>
    <submittedName>
        <fullName evidence="3">Clock-controlled protein 6</fullName>
    </submittedName>
</protein>
<keyword evidence="2" id="KW-0732">Signal</keyword>
<sequence length="207" mass="20431">MHTRNILLLPFLSGLAAAQVTLATTTAAPSSTMNETSMASGAVMSSWVYYNTTVTATTVVKELTTVCAEPTTTFTFNGCVYPATQGQTVTVTNCPCTITATKPTLTSSLCTTPATGAAATGKDSDKSSPSGGAIVPPGMNDANGTSGMSMGGSNNGPGASAKATATPSSPKSLPSGAVEVNGAQKQQKKSLAGLAVAALGVFALGGL</sequence>
<evidence type="ECO:0000256" key="2">
    <source>
        <dbReference type="SAM" id="SignalP"/>
    </source>
</evidence>